<dbReference type="AlphaFoldDB" id="A0A1E3PML0"/>
<dbReference type="OrthoDB" id="5778525at2759"/>
<evidence type="ECO:0000256" key="2">
    <source>
        <dbReference type="ARBA" id="ARBA00023015"/>
    </source>
</evidence>
<dbReference type="InterPro" id="IPR011598">
    <property type="entry name" value="bHLH_dom"/>
</dbReference>
<feature type="compositionally biased region" description="Low complexity" evidence="6">
    <location>
        <begin position="428"/>
        <end position="483"/>
    </location>
</feature>
<dbReference type="Proteomes" id="UP000095009">
    <property type="component" value="Unassembled WGS sequence"/>
</dbReference>
<keyword evidence="3" id="KW-0238">DNA-binding</keyword>
<dbReference type="GO" id="GO:0000981">
    <property type="term" value="F:DNA-binding transcription factor activity, RNA polymerase II-specific"/>
    <property type="evidence" value="ECO:0007669"/>
    <property type="project" value="TreeGrafter"/>
</dbReference>
<keyword evidence="4" id="KW-0804">Transcription</keyword>
<dbReference type="PANTHER" id="PTHR15741">
    <property type="entry name" value="BASIC HELIX-LOOP-HELIX ZIP TRANSCRIPTION FACTOR"/>
    <property type="match status" value="1"/>
</dbReference>
<dbReference type="EMBL" id="KV454408">
    <property type="protein sequence ID" value="ODQ66659.1"/>
    <property type="molecule type" value="Genomic_DNA"/>
</dbReference>
<dbReference type="PANTHER" id="PTHR15741:SF27">
    <property type="entry name" value="TRANSCRIPTION FACTOR AP-4"/>
    <property type="match status" value="1"/>
</dbReference>
<feature type="region of interest" description="Disordered" evidence="6">
    <location>
        <begin position="517"/>
        <end position="563"/>
    </location>
</feature>
<evidence type="ECO:0000256" key="6">
    <source>
        <dbReference type="SAM" id="MobiDB-lite"/>
    </source>
</evidence>
<evidence type="ECO:0000313" key="8">
    <source>
        <dbReference type="EMBL" id="ODQ66659.1"/>
    </source>
</evidence>
<proteinExistence type="predicted"/>
<dbReference type="PROSITE" id="PS50888">
    <property type="entry name" value="BHLH"/>
    <property type="match status" value="1"/>
</dbReference>
<dbReference type="GO" id="GO:0005634">
    <property type="term" value="C:nucleus"/>
    <property type="evidence" value="ECO:0007669"/>
    <property type="project" value="UniProtKB-SubCell"/>
</dbReference>
<keyword evidence="5" id="KW-0539">Nucleus</keyword>
<feature type="region of interest" description="Disordered" evidence="6">
    <location>
        <begin position="649"/>
        <end position="677"/>
    </location>
</feature>
<feature type="compositionally biased region" description="Polar residues" evidence="6">
    <location>
        <begin position="518"/>
        <end position="533"/>
    </location>
</feature>
<feature type="domain" description="BHLH" evidence="7">
    <location>
        <begin position="555"/>
        <end position="620"/>
    </location>
</feature>
<dbReference type="InterPro" id="IPR036638">
    <property type="entry name" value="HLH_DNA-bd_sf"/>
</dbReference>
<dbReference type="SUPFAM" id="SSF47459">
    <property type="entry name" value="HLH, helix-loop-helix DNA-binding domain"/>
    <property type="match status" value="1"/>
</dbReference>
<keyword evidence="2" id="KW-0805">Transcription regulation</keyword>
<dbReference type="GO" id="GO:0000978">
    <property type="term" value="F:RNA polymerase II cis-regulatory region sequence-specific DNA binding"/>
    <property type="evidence" value="ECO:0007669"/>
    <property type="project" value="TreeGrafter"/>
</dbReference>
<comment type="subcellular location">
    <subcellularLocation>
        <location evidence="1">Nucleus</location>
    </subcellularLocation>
</comment>
<gene>
    <name evidence="8" type="ORF">NADFUDRAFT_41286</name>
</gene>
<sequence length="694" mass="74716">MDSAAVGDFASAPVVDVQSSVRCTNTEPVPASSVSMLDILDRLKDPSSFLEGFPQYDNINNNDENRPINGPDLGNAVIMNSNKSIPPERIPVDSQDGSHSSIKYDGSGSTLRIDNKVDPLSLEIGEFPEDFDTAFSLLQNMPAFDFNFSPDYNRTDQKNEGSTRVFAETQYNDNSVSEIPKQINGFSGEQLTVSSNSFSPAKECSNTVTKSDHKLKPNPNFGLNSSSGLFNQAESMAFSSFLDKLALDSNFLFDPKLSDDLFDSKSFNTNDNGFNTIPGNHNKLTDSRLSQSIYYNEQQHLNQSDQLSTNDVPALKSIQSILQLPRLSVDSTIGNLPSEYTVNNNLQAPNHVFSLISPTNTSPRGSLASNNYPASNIQAGLAQKPLQFGTDSSFHFGRFRSNSTGGPSSKSQVLKSSDNNMSNGVPIASLASASSSSSSSTSVSPSQAPIPSSSTSSGPVTPSSTIAAISSAPSSQHASSGPSYIKSELGIHNTTDNQLGTPSTILNLAPFSPYAPDLNSNSGHTPASTSASISKPVIPGPRKRGRRKENLTDDQKRINHIHSEKRRRDLIKSKFEQMCGLVPKLSQSGSGFNSIPGPVGTNGISKSMILGVVYEYIVSMIERNEKLRALCVQDGVSCDHIPKAVDQILPESDEDENQSSNNCGPKESSHKNAINKKRKVIKVEHKDASIEACV</sequence>
<organism evidence="8 9">
    <name type="scientific">Nadsonia fulvescens var. elongata DSM 6958</name>
    <dbReference type="NCBI Taxonomy" id="857566"/>
    <lineage>
        <taxon>Eukaryota</taxon>
        <taxon>Fungi</taxon>
        <taxon>Dikarya</taxon>
        <taxon>Ascomycota</taxon>
        <taxon>Saccharomycotina</taxon>
        <taxon>Dipodascomycetes</taxon>
        <taxon>Dipodascales</taxon>
        <taxon>Dipodascales incertae sedis</taxon>
        <taxon>Nadsonia</taxon>
    </lineage>
</organism>
<evidence type="ECO:0000313" key="9">
    <source>
        <dbReference type="Proteomes" id="UP000095009"/>
    </source>
</evidence>
<dbReference type="Pfam" id="PF23181">
    <property type="entry name" value="bHLH_INO4"/>
    <property type="match status" value="1"/>
</dbReference>
<evidence type="ECO:0000256" key="3">
    <source>
        <dbReference type="ARBA" id="ARBA00023125"/>
    </source>
</evidence>
<evidence type="ECO:0000256" key="4">
    <source>
        <dbReference type="ARBA" id="ARBA00023163"/>
    </source>
</evidence>
<dbReference type="InterPro" id="IPR052207">
    <property type="entry name" value="Max-like/E-box_TFs"/>
</dbReference>
<accession>A0A1E3PML0</accession>
<evidence type="ECO:0000259" key="7">
    <source>
        <dbReference type="PROSITE" id="PS50888"/>
    </source>
</evidence>
<dbReference type="GO" id="GO:0046983">
    <property type="term" value="F:protein dimerization activity"/>
    <property type="evidence" value="ECO:0007669"/>
    <property type="project" value="InterPro"/>
</dbReference>
<dbReference type="InterPro" id="IPR057072">
    <property type="entry name" value="bHLH_INO4"/>
</dbReference>
<keyword evidence="9" id="KW-1185">Reference proteome</keyword>
<reference evidence="8 9" key="1">
    <citation type="journal article" date="2016" name="Proc. Natl. Acad. Sci. U.S.A.">
        <title>Comparative genomics of biotechnologically important yeasts.</title>
        <authorList>
            <person name="Riley R."/>
            <person name="Haridas S."/>
            <person name="Wolfe K.H."/>
            <person name="Lopes M.R."/>
            <person name="Hittinger C.T."/>
            <person name="Goeker M."/>
            <person name="Salamov A.A."/>
            <person name="Wisecaver J.H."/>
            <person name="Long T.M."/>
            <person name="Calvey C.H."/>
            <person name="Aerts A.L."/>
            <person name="Barry K.W."/>
            <person name="Choi C."/>
            <person name="Clum A."/>
            <person name="Coughlan A.Y."/>
            <person name="Deshpande S."/>
            <person name="Douglass A.P."/>
            <person name="Hanson S.J."/>
            <person name="Klenk H.-P."/>
            <person name="LaButti K.M."/>
            <person name="Lapidus A."/>
            <person name="Lindquist E.A."/>
            <person name="Lipzen A.M."/>
            <person name="Meier-Kolthoff J.P."/>
            <person name="Ohm R.A."/>
            <person name="Otillar R.P."/>
            <person name="Pangilinan J.L."/>
            <person name="Peng Y."/>
            <person name="Rokas A."/>
            <person name="Rosa C.A."/>
            <person name="Scheuner C."/>
            <person name="Sibirny A.A."/>
            <person name="Slot J.C."/>
            <person name="Stielow J.B."/>
            <person name="Sun H."/>
            <person name="Kurtzman C.P."/>
            <person name="Blackwell M."/>
            <person name="Grigoriev I.V."/>
            <person name="Jeffries T.W."/>
        </authorList>
    </citation>
    <scope>NUCLEOTIDE SEQUENCE [LARGE SCALE GENOMIC DNA]</scope>
    <source>
        <strain evidence="8 9">DSM 6958</strain>
    </source>
</reference>
<feature type="compositionally biased region" description="Polar residues" evidence="6">
    <location>
        <begin position="400"/>
        <end position="423"/>
    </location>
</feature>
<dbReference type="STRING" id="857566.A0A1E3PML0"/>
<dbReference type="Gene3D" id="4.10.280.10">
    <property type="entry name" value="Helix-loop-helix DNA-binding domain"/>
    <property type="match status" value="1"/>
</dbReference>
<evidence type="ECO:0000256" key="1">
    <source>
        <dbReference type="ARBA" id="ARBA00004123"/>
    </source>
</evidence>
<name>A0A1E3PML0_9ASCO</name>
<protein>
    <recommendedName>
        <fullName evidence="7">BHLH domain-containing protein</fullName>
    </recommendedName>
</protein>
<evidence type="ECO:0000256" key="5">
    <source>
        <dbReference type="ARBA" id="ARBA00023242"/>
    </source>
</evidence>
<feature type="compositionally biased region" description="Basic and acidic residues" evidence="6">
    <location>
        <begin position="548"/>
        <end position="557"/>
    </location>
</feature>
<feature type="region of interest" description="Disordered" evidence="6">
    <location>
        <begin position="393"/>
        <end position="487"/>
    </location>
</feature>